<gene>
    <name evidence="6" type="ORF">Z043_113843</name>
</gene>
<dbReference type="AlphaFoldDB" id="A0A0P7YJF1"/>
<evidence type="ECO:0000256" key="5">
    <source>
        <dbReference type="ARBA" id="ARBA00022729"/>
    </source>
</evidence>
<comment type="caution">
    <text evidence="6">The sequence shown here is derived from an EMBL/GenBank/DDBJ whole genome shotgun (WGS) entry which is preliminary data.</text>
</comment>
<reference evidence="6 7" key="1">
    <citation type="submission" date="2015-08" db="EMBL/GenBank/DDBJ databases">
        <title>The genome of the Asian arowana (Scleropages formosus).</title>
        <authorList>
            <person name="Tan M.H."/>
            <person name="Gan H.M."/>
            <person name="Croft L.J."/>
            <person name="Austin C.M."/>
        </authorList>
    </citation>
    <scope>NUCLEOTIDE SEQUENCE [LARGE SCALE GENOMIC DNA]</scope>
    <source>
        <strain evidence="6">Aro1</strain>
    </source>
</reference>
<protein>
    <submittedName>
        <fullName evidence="6">Interleukin-17F-like</fullName>
    </submittedName>
</protein>
<dbReference type="InterPro" id="IPR029034">
    <property type="entry name" value="Cystine-knot_cytokine"/>
</dbReference>
<evidence type="ECO:0000256" key="1">
    <source>
        <dbReference type="ARBA" id="ARBA00004613"/>
    </source>
</evidence>
<evidence type="ECO:0000256" key="4">
    <source>
        <dbReference type="ARBA" id="ARBA00022525"/>
    </source>
</evidence>
<comment type="subcellular location">
    <subcellularLocation>
        <location evidence="1">Secreted</location>
    </subcellularLocation>
</comment>
<dbReference type="PRINTS" id="PR01932">
    <property type="entry name" value="INTRLEUKIN17"/>
</dbReference>
<dbReference type="InterPro" id="IPR010345">
    <property type="entry name" value="IL-17_fam"/>
</dbReference>
<organism evidence="6 7">
    <name type="scientific">Scleropages formosus</name>
    <name type="common">Asian bonytongue</name>
    <name type="synonym">Osteoglossum formosum</name>
    <dbReference type="NCBI Taxonomy" id="113540"/>
    <lineage>
        <taxon>Eukaryota</taxon>
        <taxon>Metazoa</taxon>
        <taxon>Chordata</taxon>
        <taxon>Craniata</taxon>
        <taxon>Vertebrata</taxon>
        <taxon>Euteleostomi</taxon>
        <taxon>Actinopterygii</taxon>
        <taxon>Neopterygii</taxon>
        <taxon>Teleostei</taxon>
        <taxon>Osteoglossocephala</taxon>
        <taxon>Osteoglossomorpha</taxon>
        <taxon>Osteoglossiformes</taxon>
        <taxon>Osteoglossidae</taxon>
        <taxon>Scleropages</taxon>
    </lineage>
</organism>
<keyword evidence="4" id="KW-0964">Secreted</keyword>
<evidence type="ECO:0000313" key="7">
    <source>
        <dbReference type="Proteomes" id="UP000034805"/>
    </source>
</evidence>
<name>A0A0P7YJF1_SCLFO</name>
<dbReference type="GO" id="GO:0005125">
    <property type="term" value="F:cytokine activity"/>
    <property type="evidence" value="ECO:0007669"/>
    <property type="project" value="UniProtKB-KW"/>
</dbReference>
<evidence type="ECO:0000256" key="2">
    <source>
        <dbReference type="ARBA" id="ARBA00007236"/>
    </source>
</evidence>
<dbReference type="Gene3D" id="2.10.90.10">
    <property type="entry name" value="Cystine-knot cytokines"/>
    <property type="match status" value="1"/>
</dbReference>
<dbReference type="Pfam" id="PF06083">
    <property type="entry name" value="IL17"/>
    <property type="match status" value="1"/>
</dbReference>
<sequence>MITTSTTEQKKQQTNMTAKMAPVPNAPCVTIMKAFFVLGILVVLLGADAAAEQRQRGNRTQGRFTRRSTNSKHNIETAKLILNPQVLSESPPPSNPFNNSLSPWEYRHIHDNNLFPDYIVQAECLKKGCLDSDGNEDMSVESRPIYHQILVLRRVMGNPKKQLNFRLETKTIKVGCTCVRPIVLSQK</sequence>
<dbReference type="InterPro" id="IPR020440">
    <property type="entry name" value="IL-17_chr"/>
</dbReference>
<proteinExistence type="inferred from homology"/>
<dbReference type="Proteomes" id="UP000034805">
    <property type="component" value="Unassembled WGS sequence"/>
</dbReference>
<dbReference type="GO" id="GO:0006954">
    <property type="term" value="P:inflammatory response"/>
    <property type="evidence" value="ECO:0007669"/>
    <property type="project" value="InterPro"/>
</dbReference>
<accession>A0A0P7YJF1</accession>
<dbReference type="EMBL" id="JARO02004983">
    <property type="protein sequence ID" value="KPP67550.1"/>
    <property type="molecule type" value="Genomic_DNA"/>
</dbReference>
<dbReference type="SUPFAM" id="SSF57501">
    <property type="entry name" value="Cystine-knot cytokines"/>
    <property type="match status" value="1"/>
</dbReference>
<keyword evidence="5" id="KW-0732">Signal</keyword>
<dbReference type="GO" id="GO:0005615">
    <property type="term" value="C:extracellular space"/>
    <property type="evidence" value="ECO:0007669"/>
    <property type="project" value="UniProtKB-KW"/>
</dbReference>
<evidence type="ECO:0000256" key="3">
    <source>
        <dbReference type="ARBA" id="ARBA00022514"/>
    </source>
</evidence>
<keyword evidence="3" id="KW-0202">Cytokine</keyword>
<dbReference type="STRING" id="113540.ENSSFOP00015002082"/>
<comment type="similarity">
    <text evidence="2">Belongs to the IL-17 family.</text>
</comment>
<evidence type="ECO:0000313" key="6">
    <source>
        <dbReference type="EMBL" id="KPP67550.1"/>
    </source>
</evidence>